<comment type="caution">
    <text evidence="2">The sequence shown here is derived from an EMBL/GenBank/DDBJ whole genome shotgun (WGS) entry which is preliminary data.</text>
</comment>
<evidence type="ECO:0000313" key="3">
    <source>
        <dbReference type="Proteomes" id="UP001151079"/>
    </source>
</evidence>
<reference evidence="2" key="1">
    <citation type="submission" date="2022-10" db="EMBL/GenBank/DDBJ databases">
        <title>Two novel species of Flavobacterium.</title>
        <authorList>
            <person name="Liu Q."/>
            <person name="Xin Y.-H."/>
        </authorList>
    </citation>
    <scope>NUCLEOTIDE SEQUENCE</scope>
    <source>
        <strain evidence="2">LS1R49</strain>
    </source>
</reference>
<keyword evidence="3" id="KW-1185">Reference proteome</keyword>
<gene>
    <name evidence="2" type="ORF">OIU83_17980</name>
</gene>
<accession>A0A9X2ZJ20</accession>
<keyword evidence="1" id="KW-0472">Membrane</keyword>
<dbReference type="EMBL" id="JAOZEW010000021">
    <property type="protein sequence ID" value="MCV9929556.1"/>
    <property type="molecule type" value="Genomic_DNA"/>
</dbReference>
<evidence type="ECO:0000313" key="2">
    <source>
        <dbReference type="EMBL" id="MCV9929556.1"/>
    </source>
</evidence>
<keyword evidence="1" id="KW-0812">Transmembrane</keyword>
<feature type="transmembrane region" description="Helical" evidence="1">
    <location>
        <begin position="48"/>
        <end position="67"/>
    </location>
</feature>
<protein>
    <submittedName>
        <fullName evidence="2">Uncharacterized protein</fullName>
    </submittedName>
</protein>
<dbReference type="Proteomes" id="UP001151079">
    <property type="component" value="Unassembled WGS sequence"/>
</dbReference>
<evidence type="ECO:0000256" key="1">
    <source>
        <dbReference type="SAM" id="Phobius"/>
    </source>
</evidence>
<dbReference type="RefSeq" id="WP_264207646.1">
    <property type="nucleotide sequence ID" value="NZ_JAOZEW010000021.1"/>
</dbReference>
<name>A0A9X2ZJ20_9FLAO</name>
<sequence>MKTKHIPFLERLDFFIILISLALLFFSSIFICIFGYEMSNFDKVYYPILIPLFISCLFFSLGLYSFIKTYKKAIIFINEIQIDNKTIILKGLIYNTPWEKSLAIKNIDISLKEQTNRKPYTYHLEFIDEDDTKYSINTSLYWTYPEILAIYKDIKNSQK</sequence>
<keyword evidence="1" id="KW-1133">Transmembrane helix</keyword>
<dbReference type="AlphaFoldDB" id="A0A9X2ZJ20"/>
<feature type="transmembrane region" description="Helical" evidence="1">
    <location>
        <begin position="12"/>
        <end position="36"/>
    </location>
</feature>
<organism evidence="2 3">
    <name type="scientific">Flavobacterium shii</name>
    <dbReference type="NCBI Taxonomy" id="2987687"/>
    <lineage>
        <taxon>Bacteria</taxon>
        <taxon>Pseudomonadati</taxon>
        <taxon>Bacteroidota</taxon>
        <taxon>Flavobacteriia</taxon>
        <taxon>Flavobacteriales</taxon>
        <taxon>Flavobacteriaceae</taxon>
        <taxon>Flavobacterium</taxon>
    </lineage>
</organism>
<proteinExistence type="predicted"/>